<accession>A0AAU9CWK8</accession>
<keyword evidence="7 16" id="KW-1133">Transmembrane helix</keyword>
<dbReference type="Proteomes" id="UP001348817">
    <property type="component" value="Chromosome"/>
</dbReference>
<evidence type="ECO:0000256" key="15">
    <source>
        <dbReference type="ARBA" id="ARBA00049902"/>
    </source>
</evidence>
<evidence type="ECO:0000256" key="11">
    <source>
        <dbReference type="ARBA" id="ARBA00038053"/>
    </source>
</evidence>
<dbReference type="PANTHER" id="PTHR30474">
    <property type="entry name" value="CELL CYCLE PROTEIN"/>
    <property type="match status" value="1"/>
</dbReference>
<sequence length="393" mass="42648">MDIVKKIANKHLKGDPIVWAIVFCLMAFSVLVVYSASGNLAYRNAGGNTEYYLIKHSILLALSFCVMWIAHKIDFRYYPIIAKVGLLLSVPLLLFTWFYGPEINEASRWMIIPIVEQRFQPSDLAKLALISSLAGMLSKRQHEIENCTIKDLLPMLAWMVVICGLIGLSDLSTSGLLFTTGLLIMFIGRVPLKRLGVIIVAGLMVGALAIVIGQRGPTFVSRIKTHLDPTALSFQSEQSYIAVAKGGLLGEGPGNSKQKNFLPHPYSDFVYAIIIEEYGIGGGLFMLILYLGLLYRGMLVASKSDRPLGGLLSAGLSFSLVLQALINMGVVVGLMPVTGLTLPFVSMGGTSLLFTGVALGIILSVSRGESSAKVQEPVIRPKGNVRRKMTVEA</sequence>
<comment type="subcellular location">
    <subcellularLocation>
        <location evidence="1">Membrane</location>
        <topology evidence="1">Multi-pass membrane protein</topology>
    </subcellularLocation>
</comment>
<dbReference type="PANTHER" id="PTHR30474:SF2">
    <property type="entry name" value="PEPTIDOGLYCAN GLYCOSYLTRANSFERASE FTSW-RELATED"/>
    <property type="match status" value="1"/>
</dbReference>
<keyword evidence="2" id="KW-0328">Glycosyltransferase</keyword>
<evidence type="ECO:0000313" key="17">
    <source>
        <dbReference type="EMBL" id="BDD09787.1"/>
    </source>
</evidence>
<dbReference type="GO" id="GO:0008955">
    <property type="term" value="F:peptidoglycan glycosyltransferase activity"/>
    <property type="evidence" value="ECO:0007669"/>
    <property type="project" value="UniProtKB-EC"/>
</dbReference>
<evidence type="ECO:0000256" key="4">
    <source>
        <dbReference type="ARBA" id="ARBA00022692"/>
    </source>
</evidence>
<evidence type="ECO:0000256" key="7">
    <source>
        <dbReference type="ARBA" id="ARBA00022989"/>
    </source>
</evidence>
<evidence type="ECO:0000256" key="2">
    <source>
        <dbReference type="ARBA" id="ARBA00022676"/>
    </source>
</evidence>
<keyword evidence="17" id="KW-0132">Cell division</keyword>
<evidence type="ECO:0000256" key="10">
    <source>
        <dbReference type="ARBA" id="ARBA00033270"/>
    </source>
</evidence>
<gene>
    <name evidence="17" type="primary">ftsW</name>
    <name evidence="17" type="ORF">FUAX_22190</name>
</gene>
<keyword evidence="4 16" id="KW-0812">Transmembrane</keyword>
<keyword evidence="18" id="KW-1185">Reference proteome</keyword>
<dbReference type="GO" id="GO:0051301">
    <property type="term" value="P:cell division"/>
    <property type="evidence" value="ECO:0007669"/>
    <property type="project" value="UniProtKB-KW"/>
</dbReference>
<evidence type="ECO:0000256" key="9">
    <source>
        <dbReference type="ARBA" id="ARBA00032370"/>
    </source>
</evidence>
<feature type="transmembrane region" description="Helical" evidence="16">
    <location>
        <begin position="307"/>
        <end position="332"/>
    </location>
</feature>
<evidence type="ECO:0000256" key="6">
    <source>
        <dbReference type="ARBA" id="ARBA00022984"/>
    </source>
</evidence>
<dbReference type="GO" id="GO:0032153">
    <property type="term" value="C:cell division site"/>
    <property type="evidence" value="ECO:0007669"/>
    <property type="project" value="TreeGrafter"/>
</dbReference>
<protein>
    <recommendedName>
        <fullName evidence="12">Probable peptidoglycan glycosyltransferase FtsW</fullName>
        <ecNumber evidence="14">2.4.99.28</ecNumber>
    </recommendedName>
    <alternativeName>
        <fullName evidence="13">Cell division protein FtsW</fullName>
    </alternativeName>
    <alternativeName>
        <fullName evidence="10">Cell wall polymerase</fullName>
    </alternativeName>
    <alternativeName>
        <fullName evidence="9">Peptidoglycan polymerase</fullName>
    </alternativeName>
</protein>
<keyword evidence="3" id="KW-0808">Transferase</keyword>
<dbReference type="GO" id="GO:0015648">
    <property type="term" value="F:lipid-linked peptidoglycan transporter activity"/>
    <property type="evidence" value="ECO:0007669"/>
    <property type="project" value="TreeGrafter"/>
</dbReference>
<evidence type="ECO:0000256" key="1">
    <source>
        <dbReference type="ARBA" id="ARBA00004141"/>
    </source>
</evidence>
<reference evidence="17 18" key="1">
    <citation type="submission" date="2021-12" db="EMBL/GenBank/DDBJ databases">
        <title>Genome sequencing of bacteria with rrn-lacking chromosome and rrn-plasmid.</title>
        <authorList>
            <person name="Anda M."/>
            <person name="Iwasaki W."/>
        </authorList>
    </citation>
    <scope>NUCLEOTIDE SEQUENCE [LARGE SCALE GENOMIC DNA]</scope>
    <source>
        <strain evidence="17 18">DSM 100852</strain>
    </source>
</reference>
<dbReference type="RefSeq" id="WP_338391379.1">
    <property type="nucleotide sequence ID" value="NZ_AP025314.1"/>
</dbReference>
<comment type="catalytic activity">
    <reaction evidence="15">
        <text>[GlcNAc-(1-&gt;4)-Mur2Ac(oyl-L-Ala-gamma-D-Glu-L-Lys-D-Ala-D-Ala)](n)-di-trans,octa-cis-undecaprenyl diphosphate + beta-D-GlcNAc-(1-&gt;4)-Mur2Ac(oyl-L-Ala-gamma-D-Glu-L-Lys-D-Ala-D-Ala)-di-trans,octa-cis-undecaprenyl diphosphate = [GlcNAc-(1-&gt;4)-Mur2Ac(oyl-L-Ala-gamma-D-Glu-L-Lys-D-Ala-D-Ala)](n+1)-di-trans,octa-cis-undecaprenyl diphosphate + di-trans,octa-cis-undecaprenyl diphosphate + H(+)</text>
        <dbReference type="Rhea" id="RHEA:23708"/>
        <dbReference type="Rhea" id="RHEA-COMP:9602"/>
        <dbReference type="Rhea" id="RHEA-COMP:9603"/>
        <dbReference type="ChEBI" id="CHEBI:15378"/>
        <dbReference type="ChEBI" id="CHEBI:58405"/>
        <dbReference type="ChEBI" id="CHEBI:60033"/>
        <dbReference type="ChEBI" id="CHEBI:78435"/>
        <dbReference type="EC" id="2.4.99.28"/>
    </reaction>
</comment>
<dbReference type="Pfam" id="PF01098">
    <property type="entry name" value="FTSW_RODA_SPOVE"/>
    <property type="match status" value="1"/>
</dbReference>
<dbReference type="InterPro" id="IPR001182">
    <property type="entry name" value="FtsW/RodA"/>
</dbReference>
<keyword evidence="8 16" id="KW-0472">Membrane</keyword>
<evidence type="ECO:0000256" key="3">
    <source>
        <dbReference type="ARBA" id="ARBA00022679"/>
    </source>
</evidence>
<dbReference type="GO" id="GO:0009252">
    <property type="term" value="P:peptidoglycan biosynthetic process"/>
    <property type="evidence" value="ECO:0007669"/>
    <property type="project" value="UniProtKB-KW"/>
</dbReference>
<feature type="transmembrane region" description="Helical" evidence="16">
    <location>
        <begin position="155"/>
        <end position="188"/>
    </location>
</feature>
<proteinExistence type="inferred from homology"/>
<dbReference type="GO" id="GO:0008360">
    <property type="term" value="P:regulation of cell shape"/>
    <property type="evidence" value="ECO:0007669"/>
    <property type="project" value="UniProtKB-KW"/>
</dbReference>
<evidence type="ECO:0000256" key="5">
    <source>
        <dbReference type="ARBA" id="ARBA00022960"/>
    </source>
</evidence>
<evidence type="ECO:0000256" key="8">
    <source>
        <dbReference type="ARBA" id="ARBA00023136"/>
    </source>
</evidence>
<comment type="similarity">
    <text evidence="11">Belongs to the SEDS family. FtsW subfamily.</text>
</comment>
<dbReference type="AlphaFoldDB" id="A0AAU9CWK8"/>
<keyword evidence="5" id="KW-0133">Cell shape</keyword>
<feature type="transmembrane region" description="Helical" evidence="16">
    <location>
        <begin position="77"/>
        <end position="100"/>
    </location>
</feature>
<organism evidence="17 18">
    <name type="scientific">Fulvitalea axinellae</name>
    <dbReference type="NCBI Taxonomy" id="1182444"/>
    <lineage>
        <taxon>Bacteria</taxon>
        <taxon>Pseudomonadati</taxon>
        <taxon>Bacteroidota</taxon>
        <taxon>Cytophagia</taxon>
        <taxon>Cytophagales</taxon>
        <taxon>Persicobacteraceae</taxon>
        <taxon>Fulvitalea</taxon>
    </lineage>
</organism>
<evidence type="ECO:0000313" key="18">
    <source>
        <dbReference type="Proteomes" id="UP001348817"/>
    </source>
</evidence>
<feature type="transmembrane region" description="Helical" evidence="16">
    <location>
        <begin position="269"/>
        <end position="295"/>
    </location>
</feature>
<evidence type="ECO:0000256" key="14">
    <source>
        <dbReference type="ARBA" id="ARBA00044770"/>
    </source>
</evidence>
<feature type="transmembrane region" description="Helical" evidence="16">
    <location>
        <begin position="51"/>
        <end position="70"/>
    </location>
</feature>
<dbReference type="GO" id="GO:0005886">
    <property type="term" value="C:plasma membrane"/>
    <property type="evidence" value="ECO:0007669"/>
    <property type="project" value="TreeGrafter"/>
</dbReference>
<feature type="transmembrane region" description="Helical" evidence="16">
    <location>
        <begin position="16"/>
        <end position="36"/>
    </location>
</feature>
<dbReference type="EC" id="2.4.99.28" evidence="14"/>
<evidence type="ECO:0000256" key="12">
    <source>
        <dbReference type="ARBA" id="ARBA00041185"/>
    </source>
</evidence>
<evidence type="ECO:0000256" key="16">
    <source>
        <dbReference type="SAM" id="Phobius"/>
    </source>
</evidence>
<feature type="transmembrane region" description="Helical" evidence="16">
    <location>
        <begin position="344"/>
        <end position="365"/>
    </location>
</feature>
<dbReference type="KEGG" id="fax:FUAX_22190"/>
<feature type="transmembrane region" description="Helical" evidence="16">
    <location>
        <begin position="195"/>
        <end position="213"/>
    </location>
</feature>
<dbReference type="EMBL" id="AP025314">
    <property type="protein sequence ID" value="BDD09787.1"/>
    <property type="molecule type" value="Genomic_DNA"/>
</dbReference>
<keyword evidence="17" id="KW-0131">Cell cycle</keyword>
<evidence type="ECO:0000256" key="13">
    <source>
        <dbReference type="ARBA" id="ARBA00041418"/>
    </source>
</evidence>
<keyword evidence="6" id="KW-0573">Peptidoglycan synthesis</keyword>
<name>A0AAU9CWK8_9BACT</name>